<evidence type="ECO:0000256" key="5">
    <source>
        <dbReference type="ARBA" id="ARBA00049339"/>
    </source>
</evidence>
<dbReference type="GO" id="GO:0004814">
    <property type="term" value="F:arginine-tRNA ligase activity"/>
    <property type="evidence" value="ECO:0007669"/>
    <property type="project" value="UniProtKB-EC"/>
</dbReference>
<evidence type="ECO:0000256" key="2">
    <source>
        <dbReference type="ARBA" id="ARBA00022598"/>
    </source>
</evidence>
<reference evidence="8 9" key="1">
    <citation type="submission" date="2015-01" db="EMBL/GenBank/DDBJ databases">
        <title>Enhanced salinomycin production by adjusting the supply of polyketide extender units in Streptomyce albus DSM 41398.</title>
        <authorList>
            <person name="Lu C."/>
        </authorList>
    </citation>
    <scope>NUCLEOTIDE SEQUENCE [LARGE SCALE GENOMIC DNA]</scope>
    <source>
        <strain evidence="9">ATCC 21838 / DSM 41398 / FERM P-419 / JCM 4703 / NBRC 107858</strain>
    </source>
</reference>
<protein>
    <recommendedName>
        <fullName evidence="1">arginine--tRNA ligase</fullName>
        <ecNumber evidence="1">6.1.1.19</ecNumber>
    </recommendedName>
</protein>
<dbReference type="InterPro" id="IPR008909">
    <property type="entry name" value="DALR_anticod-bd"/>
</dbReference>
<dbReference type="EMBL" id="CP010519">
    <property type="protein sequence ID" value="AJE82323.1"/>
    <property type="molecule type" value="Genomic_DNA"/>
</dbReference>
<dbReference type="Gene3D" id="3.30.1360.70">
    <property type="entry name" value="Arginyl tRNA synthetase N-terminal domain"/>
    <property type="match status" value="1"/>
</dbReference>
<evidence type="ECO:0000256" key="3">
    <source>
        <dbReference type="ARBA" id="ARBA00022741"/>
    </source>
</evidence>
<keyword evidence="4" id="KW-0067">ATP-binding</keyword>
<dbReference type="SUPFAM" id="SSF47323">
    <property type="entry name" value="Anticodon-binding domain of a subclass of class I aminoacyl-tRNA synthetases"/>
    <property type="match status" value="1"/>
</dbReference>
<sequence length="356" mass="37436">MAVPERIVVERARPGGAGSYASNVALRLAGPAGQPPEAVARVLRQRVLGLRVPGVADVEVTGPGFLSFTLDGDGRAALVREILARGPAAYGHLAAPRTVPSAPAPRMLHFPDDPRAAVVADAVRRVLLSQGVPVRLGCAAEAEPGWVGSLGVRVDAYGVPEGAEARTVVRPVPAPRGFDPYALGRDAARWALLRPPAHERPRLGTEEGPGLVPLLAQREGNPLFRVRYAHARGRALVRNARDLGFAAEAGELYENRQPEPAEDPGAVAADRLLGALAAYPALLSALTTDYAPDRLCRHLVVTADAFFRFHDAIRVLPLGPEKPSAAHRARLALAEAAGTVLAGGLSLLGIDAPEHL</sequence>
<feature type="domain" description="Arginyl tRNA synthetase N-terminal" evidence="7">
    <location>
        <begin position="2"/>
        <end position="70"/>
    </location>
</feature>
<evidence type="ECO:0000259" key="7">
    <source>
        <dbReference type="SMART" id="SM01016"/>
    </source>
</evidence>
<dbReference type="GO" id="GO:0006420">
    <property type="term" value="P:arginyl-tRNA aminoacylation"/>
    <property type="evidence" value="ECO:0007669"/>
    <property type="project" value="InterPro"/>
</dbReference>
<feature type="domain" description="DALR anticodon binding" evidence="6">
    <location>
        <begin position="226"/>
        <end position="356"/>
    </location>
</feature>
<dbReference type="AlphaFoldDB" id="A0A0B5EJB0"/>
<dbReference type="Pfam" id="PF03485">
    <property type="entry name" value="Arg_tRNA_synt_N"/>
    <property type="match status" value="1"/>
</dbReference>
<dbReference type="GO" id="GO:0005524">
    <property type="term" value="F:ATP binding"/>
    <property type="evidence" value="ECO:0007669"/>
    <property type="project" value="UniProtKB-KW"/>
</dbReference>
<dbReference type="Proteomes" id="UP000031523">
    <property type="component" value="Chromosome"/>
</dbReference>
<dbReference type="GO" id="GO:0005737">
    <property type="term" value="C:cytoplasm"/>
    <property type="evidence" value="ECO:0007669"/>
    <property type="project" value="InterPro"/>
</dbReference>
<dbReference type="NCBIfam" id="NF045898">
    <property type="entry name" value="ArgS_rel_codon"/>
    <property type="match status" value="1"/>
</dbReference>
<evidence type="ECO:0000313" key="8">
    <source>
        <dbReference type="EMBL" id="AJE82323.1"/>
    </source>
</evidence>
<evidence type="ECO:0000259" key="6">
    <source>
        <dbReference type="SMART" id="SM00836"/>
    </source>
</evidence>
<dbReference type="Gene3D" id="1.10.730.10">
    <property type="entry name" value="Isoleucyl-tRNA Synthetase, Domain 1"/>
    <property type="match status" value="1"/>
</dbReference>
<dbReference type="PANTHER" id="PTHR11956">
    <property type="entry name" value="ARGINYL-TRNA SYNTHETASE"/>
    <property type="match status" value="1"/>
</dbReference>
<dbReference type="SUPFAM" id="SSF55190">
    <property type="entry name" value="Arginyl-tRNA synthetase (ArgRS), N-terminal 'additional' domain"/>
    <property type="match status" value="1"/>
</dbReference>
<evidence type="ECO:0000313" key="9">
    <source>
        <dbReference type="Proteomes" id="UP000031523"/>
    </source>
</evidence>
<gene>
    <name evidence="8" type="ORF">SLNWT_1947</name>
</gene>
<dbReference type="EC" id="6.1.1.19" evidence="1"/>
<dbReference type="PANTHER" id="PTHR11956:SF5">
    <property type="entry name" value="ARGININE--TRNA LIGASE, CYTOPLASMIC"/>
    <property type="match status" value="1"/>
</dbReference>
<evidence type="ECO:0000256" key="4">
    <source>
        <dbReference type="ARBA" id="ARBA00022840"/>
    </source>
</evidence>
<comment type="catalytic activity">
    <reaction evidence="5">
        <text>tRNA(Arg) + L-arginine + ATP = L-arginyl-tRNA(Arg) + AMP + diphosphate</text>
        <dbReference type="Rhea" id="RHEA:20301"/>
        <dbReference type="Rhea" id="RHEA-COMP:9658"/>
        <dbReference type="Rhea" id="RHEA-COMP:9673"/>
        <dbReference type="ChEBI" id="CHEBI:30616"/>
        <dbReference type="ChEBI" id="CHEBI:32682"/>
        <dbReference type="ChEBI" id="CHEBI:33019"/>
        <dbReference type="ChEBI" id="CHEBI:78442"/>
        <dbReference type="ChEBI" id="CHEBI:78513"/>
        <dbReference type="ChEBI" id="CHEBI:456215"/>
        <dbReference type="EC" id="6.1.1.19"/>
    </reaction>
</comment>
<evidence type="ECO:0000256" key="1">
    <source>
        <dbReference type="ARBA" id="ARBA00012837"/>
    </source>
</evidence>
<proteinExistence type="predicted"/>
<keyword evidence="3" id="KW-0547">Nucleotide-binding</keyword>
<keyword evidence="2" id="KW-0436">Ligase</keyword>
<dbReference type="InterPro" id="IPR036695">
    <property type="entry name" value="Arg-tRNA-synth_N_sf"/>
</dbReference>
<organism evidence="8 9">
    <name type="scientific">Streptomyces albus (strain ATCC 21838 / DSM 41398 / FERM P-419 / JCM 4703 / NBRC 107858)</name>
    <dbReference type="NCBI Taxonomy" id="1081613"/>
    <lineage>
        <taxon>Bacteria</taxon>
        <taxon>Bacillati</taxon>
        <taxon>Actinomycetota</taxon>
        <taxon>Actinomycetes</taxon>
        <taxon>Kitasatosporales</taxon>
        <taxon>Streptomycetaceae</taxon>
        <taxon>Streptomyces</taxon>
    </lineage>
</organism>
<accession>A0A0B5EJB0</accession>
<dbReference type="InterPro" id="IPR001278">
    <property type="entry name" value="Arg-tRNA-ligase"/>
</dbReference>
<dbReference type="SMART" id="SM00836">
    <property type="entry name" value="DALR_1"/>
    <property type="match status" value="1"/>
</dbReference>
<name>A0A0B5EJB0_STRA4</name>
<dbReference type="SMART" id="SM01016">
    <property type="entry name" value="Arg_tRNA_synt_N"/>
    <property type="match status" value="1"/>
</dbReference>
<dbReference type="Pfam" id="PF05746">
    <property type="entry name" value="DALR_1"/>
    <property type="match status" value="1"/>
</dbReference>
<keyword evidence="9" id="KW-1185">Reference proteome</keyword>
<dbReference type="InterPro" id="IPR005148">
    <property type="entry name" value="Arg-tRNA-synth_N"/>
</dbReference>
<dbReference type="InterPro" id="IPR009080">
    <property type="entry name" value="tRNAsynth_Ia_anticodon-bd"/>
</dbReference>
<dbReference type="KEGG" id="sals:SLNWT_1947"/>